<feature type="coiled-coil region" evidence="1">
    <location>
        <begin position="84"/>
        <end position="143"/>
    </location>
</feature>
<keyword evidence="1" id="KW-0175">Coiled coil</keyword>
<dbReference type="OMA" id="GACELDN"/>
<evidence type="ECO:0000256" key="1">
    <source>
        <dbReference type="SAM" id="Coils"/>
    </source>
</evidence>
<organism evidence="2 3">
    <name type="scientific">Syncephalastrum racemosum</name>
    <name type="common">Filamentous fungus</name>
    <dbReference type="NCBI Taxonomy" id="13706"/>
    <lineage>
        <taxon>Eukaryota</taxon>
        <taxon>Fungi</taxon>
        <taxon>Fungi incertae sedis</taxon>
        <taxon>Mucoromycota</taxon>
        <taxon>Mucoromycotina</taxon>
        <taxon>Mucoromycetes</taxon>
        <taxon>Mucorales</taxon>
        <taxon>Syncephalastraceae</taxon>
        <taxon>Syncephalastrum</taxon>
    </lineage>
</organism>
<dbReference type="InParanoid" id="A0A1X2HST5"/>
<comment type="caution">
    <text evidence="2">The sequence shown here is derived from an EMBL/GenBank/DDBJ whole genome shotgun (WGS) entry which is preliminary data.</text>
</comment>
<protein>
    <recommendedName>
        <fullName evidence="4">Biogenesis of lysosome-related organelles complex 1 subunit 5</fullName>
    </recommendedName>
</protein>
<keyword evidence="3" id="KW-1185">Reference proteome</keyword>
<proteinExistence type="predicted"/>
<dbReference type="AlphaFoldDB" id="A0A1X2HST5"/>
<name>A0A1X2HST5_SYNRA</name>
<reference evidence="2 3" key="1">
    <citation type="submission" date="2016-07" db="EMBL/GenBank/DDBJ databases">
        <title>Pervasive Adenine N6-methylation of Active Genes in Fungi.</title>
        <authorList>
            <consortium name="DOE Joint Genome Institute"/>
            <person name="Mondo S.J."/>
            <person name="Dannebaum R.O."/>
            <person name="Kuo R.C."/>
            <person name="Labutti K."/>
            <person name="Haridas S."/>
            <person name="Kuo A."/>
            <person name="Salamov A."/>
            <person name="Ahrendt S.R."/>
            <person name="Lipzen A."/>
            <person name="Sullivan W."/>
            <person name="Andreopoulos W.B."/>
            <person name="Clum A."/>
            <person name="Lindquist E."/>
            <person name="Daum C."/>
            <person name="Ramamoorthy G.K."/>
            <person name="Gryganskyi A."/>
            <person name="Culley D."/>
            <person name="Magnuson J.K."/>
            <person name="James T.Y."/>
            <person name="O'Malley M.A."/>
            <person name="Stajich J.E."/>
            <person name="Spatafora J.W."/>
            <person name="Visel A."/>
            <person name="Grigoriev I.V."/>
        </authorList>
    </citation>
    <scope>NUCLEOTIDE SEQUENCE [LARGE SCALE GENOMIC DNA]</scope>
    <source>
        <strain evidence="2 3">NRRL 2496</strain>
    </source>
</reference>
<dbReference type="OrthoDB" id="2260421at2759"/>
<evidence type="ECO:0000313" key="2">
    <source>
        <dbReference type="EMBL" id="ORZ02613.1"/>
    </source>
</evidence>
<dbReference type="EMBL" id="MCGN01000001">
    <property type="protein sequence ID" value="ORZ02613.1"/>
    <property type="molecule type" value="Genomic_DNA"/>
</dbReference>
<accession>A0A1X2HST5</accession>
<sequence length="164" mass="19037">MTHLDPKPVYRNLDQLDDALNGQARRALQQELADFVSYFDSEGDTRAIGPETLTKTYAQLTGCTRSLQVAGTKQEDWKKLATAVNDTRQTMKRLQDMLDEVQSAQATKPHPFETERDAFLDDLRETERKHDQKIQRARDKLDEHYLKQMRESTFRNLVGTRQPI</sequence>
<dbReference type="Proteomes" id="UP000242180">
    <property type="component" value="Unassembled WGS sequence"/>
</dbReference>
<evidence type="ECO:0008006" key="4">
    <source>
        <dbReference type="Google" id="ProtNLM"/>
    </source>
</evidence>
<gene>
    <name evidence="2" type="ORF">BCR43DRAFT_481833</name>
</gene>
<evidence type="ECO:0000313" key="3">
    <source>
        <dbReference type="Proteomes" id="UP000242180"/>
    </source>
</evidence>